<keyword evidence="5 7" id="KW-0472">Membrane</keyword>
<dbReference type="Proteomes" id="UP000887561">
    <property type="component" value="Unplaced"/>
</dbReference>
<accession>A0A915N132</accession>
<feature type="region of interest" description="Disordered" evidence="6">
    <location>
        <begin position="29"/>
        <end position="124"/>
    </location>
</feature>
<keyword evidence="2" id="KW-0813">Transport</keyword>
<evidence type="ECO:0000256" key="4">
    <source>
        <dbReference type="ARBA" id="ARBA00022989"/>
    </source>
</evidence>
<dbReference type="InterPro" id="IPR052983">
    <property type="entry name" value="MFS_Riboflavin_Transporter"/>
</dbReference>
<keyword evidence="3 7" id="KW-0812">Transmembrane</keyword>
<keyword evidence="8" id="KW-1185">Reference proteome</keyword>
<dbReference type="AlphaFoldDB" id="A0A915N132"/>
<dbReference type="GO" id="GO:0016020">
    <property type="term" value="C:membrane"/>
    <property type="evidence" value="ECO:0007669"/>
    <property type="project" value="UniProtKB-SubCell"/>
</dbReference>
<evidence type="ECO:0000256" key="1">
    <source>
        <dbReference type="ARBA" id="ARBA00004141"/>
    </source>
</evidence>
<comment type="subcellular location">
    <subcellularLocation>
        <location evidence="1">Membrane</location>
        <topology evidence="1">Multi-pass membrane protein</topology>
    </subcellularLocation>
</comment>
<feature type="transmembrane region" description="Helical" evidence="7">
    <location>
        <begin position="286"/>
        <end position="306"/>
    </location>
</feature>
<dbReference type="PANTHER" id="PTHR43385">
    <property type="entry name" value="RIBOFLAVIN TRANSPORTER RIBJ"/>
    <property type="match status" value="1"/>
</dbReference>
<proteinExistence type="predicted"/>
<name>A0A915N132_MELJA</name>
<feature type="compositionally biased region" description="Low complexity" evidence="6">
    <location>
        <begin position="107"/>
        <end position="116"/>
    </location>
</feature>
<feature type="transmembrane region" description="Helical" evidence="7">
    <location>
        <begin position="607"/>
        <end position="628"/>
    </location>
</feature>
<evidence type="ECO:0000313" key="9">
    <source>
        <dbReference type="WBParaSite" id="scaffold6181_cov164.g10546"/>
    </source>
</evidence>
<protein>
    <submittedName>
        <fullName evidence="9">Major facilitator superfamily (MFS) profile domain-containing protein</fullName>
    </submittedName>
</protein>
<evidence type="ECO:0000256" key="2">
    <source>
        <dbReference type="ARBA" id="ARBA00022448"/>
    </source>
</evidence>
<feature type="transmembrane region" description="Helical" evidence="7">
    <location>
        <begin position="214"/>
        <end position="238"/>
    </location>
</feature>
<dbReference type="PANTHER" id="PTHR43385:SF1">
    <property type="entry name" value="RIBOFLAVIN TRANSPORTER RIBJ"/>
    <property type="match status" value="1"/>
</dbReference>
<reference evidence="9" key="1">
    <citation type="submission" date="2022-11" db="UniProtKB">
        <authorList>
            <consortium name="WormBaseParasite"/>
        </authorList>
    </citation>
    <scope>IDENTIFICATION</scope>
</reference>
<feature type="compositionally biased region" description="Polar residues" evidence="6">
    <location>
        <begin position="36"/>
        <end position="68"/>
    </location>
</feature>
<keyword evidence="4 7" id="KW-1133">Transmembrane helix</keyword>
<sequence>MFFSNVGHCRVRLLLHRVCPTIFSEVPPSTGGLRNYSRQMRMPNSSATPSQMVVLTSRDNSPRNGSQSEGKHQKLLVVVSEPKNSGKKSRAASITTKDVEEGGGRCSPSSKLSSRNSSEHEIDKQKLQQHFSNFPISFTRRFLRDKLVKQTKEKGPLKKLESDSLMTETTNSMETIPASLSGHHLAFHNNSVDSCRPLNPMAKLLTRLRSRTRISLVIFGAVMIHLTIGTYHTFGNMLPYMASYMNNFTDKSVKIEHLIWIPTFQGCFPFAMIIGGFLARRFGPRIAAGIGCYTMCASVFLSGWAIQHSYYAFLLTYGLMFGLGQGIAYVVAVSCVINWAPKMVGLGSGIVAAGPPLLSSGWAQAKLGLTRVEQFGRYQYSKLSADDSDEQKNIVPDKLTVLYSFVMYNSPNNCIFEEHCQIVNLEHSLKEEGNLTNSFPTPPNESADSYELEIEKQGLPISFNPYQMLQSSTFTFGETFIDDDFFLAMAFSLGSIANAIARVGWGLLTDRTSFQTSLCMATSLATVLLLTMPLTALAGRYVYLLWLILMFVCLAATHALFITAIVRCFGSQHKIINYGFLILSTSLSGIVLAIGSEYFLHSIGYNWAFILTACFPFIAFLLTSAIRITPQGHLIVSK</sequence>
<feature type="transmembrane region" description="Helical" evidence="7">
    <location>
        <begin position="543"/>
        <end position="566"/>
    </location>
</feature>
<dbReference type="SUPFAM" id="SSF103473">
    <property type="entry name" value="MFS general substrate transporter"/>
    <property type="match status" value="2"/>
</dbReference>
<evidence type="ECO:0000256" key="5">
    <source>
        <dbReference type="ARBA" id="ARBA00023136"/>
    </source>
</evidence>
<feature type="transmembrane region" description="Helical" evidence="7">
    <location>
        <begin position="312"/>
        <end position="337"/>
    </location>
</feature>
<dbReference type="WBParaSite" id="scaffold6181_cov164.g10546">
    <property type="protein sequence ID" value="scaffold6181_cov164.g10546"/>
    <property type="gene ID" value="scaffold6181_cov164.g10546"/>
</dbReference>
<evidence type="ECO:0000256" key="3">
    <source>
        <dbReference type="ARBA" id="ARBA00022692"/>
    </source>
</evidence>
<evidence type="ECO:0000256" key="6">
    <source>
        <dbReference type="SAM" id="MobiDB-lite"/>
    </source>
</evidence>
<evidence type="ECO:0000256" key="7">
    <source>
        <dbReference type="SAM" id="Phobius"/>
    </source>
</evidence>
<feature type="transmembrane region" description="Helical" evidence="7">
    <location>
        <begin position="578"/>
        <end position="601"/>
    </location>
</feature>
<feature type="transmembrane region" description="Helical" evidence="7">
    <location>
        <begin position="517"/>
        <end position="537"/>
    </location>
</feature>
<feature type="transmembrane region" description="Helical" evidence="7">
    <location>
        <begin position="258"/>
        <end position="279"/>
    </location>
</feature>
<dbReference type="InterPro" id="IPR036259">
    <property type="entry name" value="MFS_trans_sf"/>
</dbReference>
<organism evidence="8 9">
    <name type="scientific">Meloidogyne javanica</name>
    <name type="common">Root-knot nematode worm</name>
    <dbReference type="NCBI Taxonomy" id="6303"/>
    <lineage>
        <taxon>Eukaryota</taxon>
        <taxon>Metazoa</taxon>
        <taxon>Ecdysozoa</taxon>
        <taxon>Nematoda</taxon>
        <taxon>Chromadorea</taxon>
        <taxon>Rhabditida</taxon>
        <taxon>Tylenchina</taxon>
        <taxon>Tylenchomorpha</taxon>
        <taxon>Tylenchoidea</taxon>
        <taxon>Meloidogynidae</taxon>
        <taxon>Meloidogyninae</taxon>
        <taxon>Meloidogyne</taxon>
        <taxon>Meloidogyne incognita group</taxon>
    </lineage>
</organism>
<evidence type="ECO:0000313" key="8">
    <source>
        <dbReference type="Proteomes" id="UP000887561"/>
    </source>
</evidence>
<dbReference type="Gene3D" id="1.20.1250.20">
    <property type="entry name" value="MFS general substrate transporter like domains"/>
    <property type="match status" value="2"/>
</dbReference>